<reference evidence="5 6" key="1">
    <citation type="submission" date="2023-01" db="EMBL/GenBank/DDBJ databases">
        <title>Novel diversity within Roseofilum (Cyanobacteria; Desertifilaceae) from marine benthic mats with descriptions of four novel species.</title>
        <authorList>
            <person name="Wang Y."/>
            <person name="Berthold D.E."/>
            <person name="Hu J."/>
            <person name="Lefler F.W."/>
            <person name="Laughinghouse H.D. IV."/>
        </authorList>
    </citation>
    <scope>NUCLEOTIDE SEQUENCE [LARGE SCALE GENOMIC DNA]</scope>
    <source>
        <strain evidence="5 6">BLCC-M154</strain>
    </source>
</reference>
<evidence type="ECO:0000256" key="4">
    <source>
        <dbReference type="SAM" id="MobiDB-lite"/>
    </source>
</evidence>
<evidence type="ECO:0000256" key="1">
    <source>
        <dbReference type="ARBA" id="ARBA00004196"/>
    </source>
</evidence>
<accession>A0ABT7AY06</accession>
<dbReference type="Gene3D" id="2.40.30.170">
    <property type="match status" value="1"/>
</dbReference>
<protein>
    <submittedName>
        <fullName evidence="5">HlyD family efflux transporter periplasmic adaptor subunit</fullName>
    </submittedName>
</protein>
<keyword evidence="2 3" id="KW-0175">Coiled coil</keyword>
<feature type="coiled-coil region" evidence="3">
    <location>
        <begin position="120"/>
        <end position="182"/>
    </location>
</feature>
<name>A0ABT7AY06_9CYAN</name>
<dbReference type="PANTHER" id="PTHR32347:SF23">
    <property type="entry name" value="BLL5650 PROTEIN"/>
    <property type="match status" value="1"/>
</dbReference>
<comment type="caution">
    <text evidence="5">The sequence shown here is derived from an EMBL/GenBank/DDBJ whole genome shotgun (WGS) entry which is preliminary data.</text>
</comment>
<organism evidence="5 6">
    <name type="scientific">Roseofilum acuticapitatum BLCC-M154</name>
    <dbReference type="NCBI Taxonomy" id="3022444"/>
    <lineage>
        <taxon>Bacteria</taxon>
        <taxon>Bacillati</taxon>
        <taxon>Cyanobacteriota</taxon>
        <taxon>Cyanophyceae</taxon>
        <taxon>Desertifilales</taxon>
        <taxon>Desertifilaceae</taxon>
        <taxon>Roseofilum</taxon>
        <taxon>Roseofilum acuticapitatum</taxon>
    </lineage>
</organism>
<keyword evidence="6" id="KW-1185">Reference proteome</keyword>
<evidence type="ECO:0000256" key="2">
    <source>
        <dbReference type="ARBA" id="ARBA00023054"/>
    </source>
</evidence>
<evidence type="ECO:0000313" key="5">
    <source>
        <dbReference type="EMBL" id="MDJ1171472.1"/>
    </source>
</evidence>
<proteinExistence type="predicted"/>
<feature type="region of interest" description="Disordered" evidence="4">
    <location>
        <begin position="1"/>
        <end position="41"/>
    </location>
</feature>
<dbReference type="EMBL" id="JAQOSP010000116">
    <property type="protein sequence ID" value="MDJ1171472.1"/>
    <property type="molecule type" value="Genomic_DNA"/>
</dbReference>
<evidence type="ECO:0000256" key="3">
    <source>
        <dbReference type="SAM" id="Coils"/>
    </source>
</evidence>
<dbReference type="InterPro" id="IPR050465">
    <property type="entry name" value="UPF0194_transport"/>
</dbReference>
<dbReference type="Gene3D" id="1.10.287.1490">
    <property type="match status" value="1"/>
</dbReference>
<gene>
    <name evidence="5" type="ORF">PMG71_18735</name>
</gene>
<evidence type="ECO:0000313" key="6">
    <source>
        <dbReference type="Proteomes" id="UP001235303"/>
    </source>
</evidence>
<dbReference type="RefSeq" id="WP_283755225.1">
    <property type="nucleotide sequence ID" value="NZ_JAQOSP010000116.1"/>
</dbReference>
<feature type="coiled-coil region" evidence="3">
    <location>
        <begin position="209"/>
        <end position="344"/>
    </location>
</feature>
<sequence length="484" mass="54832">MTSTPEKQPASLKAVPPNQIKPSTQSAPKSREMPAQESIPVPEESGINWGRIVFLCAVVGGGFWLSQLEVPVSVRGEAKLTALQNNIHPVYLKEPGRIDNFLVQHGDRVQAGETLAEVQSQDLKEEILAEQIKLQEEQAKLTSAEQKIGILRSQESEAEQRVRAMQRQVDDAQEDVNRLLSSSPPPEIEIINHEIASIDRDIQGLEPVIVSVEEEIQIHQDRLEKVSQAIDEGAISIEYQLNIETEIKRLERELETSKARVGELESNQFSKKARIDAIRQNLERDLENVQDELRMEEERLETVRQELESAEQEKLAQAELVNMRQKAIAALQEQQDKNQTLKAEHEGIVFAENLSENKGKWLERHDQIMKVVKIDPLEATIFVDQADLDLLQPLLDAKSAEVKLKPRQPGYKPQTVKLSDMEPVAQPDPSQTTKQVVLTATVDNSNEKELINGEFYAEIQVGSLPLYERVRREAIKVLKLRQYF</sequence>
<dbReference type="Proteomes" id="UP001235303">
    <property type="component" value="Unassembled WGS sequence"/>
</dbReference>
<dbReference type="PANTHER" id="PTHR32347">
    <property type="entry name" value="EFFLUX SYSTEM COMPONENT YKNX-RELATED"/>
    <property type="match status" value="1"/>
</dbReference>
<comment type="subcellular location">
    <subcellularLocation>
        <location evidence="1">Cell envelope</location>
    </subcellularLocation>
</comment>